<keyword evidence="4" id="KW-1185">Reference proteome</keyword>
<dbReference type="GO" id="GO:0003723">
    <property type="term" value="F:RNA binding"/>
    <property type="evidence" value="ECO:0007669"/>
    <property type="project" value="UniProtKB-KW"/>
</dbReference>
<dbReference type="InterPro" id="IPR001584">
    <property type="entry name" value="Integrase_cat-core"/>
</dbReference>
<comment type="caution">
    <text evidence="3">The sequence shown here is derived from an EMBL/GenBank/DDBJ whole genome shotgun (WGS) entry which is preliminary data.</text>
</comment>
<feature type="domain" description="Integrase catalytic" evidence="2">
    <location>
        <begin position="125"/>
        <end position="298"/>
    </location>
</feature>
<keyword evidence="1" id="KW-0694">RNA-binding</keyword>
<dbReference type="EMBL" id="AVOT02044398">
    <property type="protein sequence ID" value="MBW0539752.1"/>
    <property type="molecule type" value="Genomic_DNA"/>
</dbReference>
<dbReference type="Pfam" id="PF17921">
    <property type="entry name" value="Integrase_H2C2"/>
    <property type="match status" value="1"/>
</dbReference>
<dbReference type="InterPro" id="IPR012337">
    <property type="entry name" value="RNaseH-like_sf"/>
</dbReference>
<reference evidence="3" key="1">
    <citation type="submission" date="2021-03" db="EMBL/GenBank/DDBJ databases">
        <title>Draft genome sequence of rust myrtle Austropuccinia psidii MF-1, a brazilian biotype.</title>
        <authorList>
            <person name="Quecine M.C."/>
            <person name="Pachon D.M.R."/>
            <person name="Bonatelli M.L."/>
            <person name="Correr F.H."/>
            <person name="Franceschini L.M."/>
            <person name="Leite T.F."/>
            <person name="Margarido G.R.A."/>
            <person name="Almeida C.A."/>
            <person name="Ferrarezi J.A."/>
            <person name="Labate C.A."/>
        </authorList>
    </citation>
    <scope>NUCLEOTIDE SEQUENCE</scope>
    <source>
        <strain evidence="3">MF-1</strain>
    </source>
</reference>
<dbReference type="PANTHER" id="PTHR37984">
    <property type="entry name" value="PROTEIN CBG26694"/>
    <property type="match status" value="1"/>
</dbReference>
<organism evidence="3 4">
    <name type="scientific">Austropuccinia psidii MF-1</name>
    <dbReference type="NCBI Taxonomy" id="1389203"/>
    <lineage>
        <taxon>Eukaryota</taxon>
        <taxon>Fungi</taxon>
        <taxon>Dikarya</taxon>
        <taxon>Basidiomycota</taxon>
        <taxon>Pucciniomycotina</taxon>
        <taxon>Pucciniomycetes</taxon>
        <taxon>Pucciniales</taxon>
        <taxon>Sphaerophragmiaceae</taxon>
        <taxon>Austropuccinia</taxon>
    </lineage>
</organism>
<dbReference type="PROSITE" id="PS50994">
    <property type="entry name" value="INTEGRASE"/>
    <property type="match status" value="1"/>
</dbReference>
<dbReference type="AlphaFoldDB" id="A0A9Q3FJQ9"/>
<dbReference type="InterPro" id="IPR036397">
    <property type="entry name" value="RNaseH_sf"/>
</dbReference>
<sequence>MNCRILFQLLTKDCKDNSLIHALDEIWKKSYDEGRFHLLDGIIYHRTKHKSVITVVDRSLINHVLKEFHDSPFSGHLSEDRTREKVKNCIWWPMWQKDVSKYCKTCDRCQKAKKSTGKRVGNLSKVQEPRKTWDTIHVDWVTGLPPGGYGSYNAFLVIVDRFSKTPIFLPCHKDDTSMDTALLIWNRIVSWTAIFTNTISDRDLKFTSALWKSLHQLFGTKLSFSTAYHPQADYLTERIIQTLEDMVRRICAYGLEFKDCGGFTHDWCTILPGLELAYRKSIHASRNQTPAILEKGWNCKLSQDSLRKDLVEIHPTAASFNGMR</sequence>
<dbReference type="InterPro" id="IPR050951">
    <property type="entry name" value="Retrovirus_Pol_polyprotein"/>
</dbReference>
<dbReference type="SUPFAM" id="SSF53098">
    <property type="entry name" value="Ribonuclease H-like"/>
    <property type="match status" value="1"/>
</dbReference>
<dbReference type="Gene3D" id="3.30.420.10">
    <property type="entry name" value="Ribonuclease H-like superfamily/Ribonuclease H"/>
    <property type="match status" value="1"/>
</dbReference>
<name>A0A9Q3FJQ9_9BASI</name>
<evidence type="ECO:0000259" key="2">
    <source>
        <dbReference type="PROSITE" id="PS50994"/>
    </source>
</evidence>
<dbReference type="InterPro" id="IPR041588">
    <property type="entry name" value="Integrase_H2C2"/>
</dbReference>
<proteinExistence type="predicted"/>
<dbReference type="GO" id="GO:0015074">
    <property type="term" value="P:DNA integration"/>
    <property type="evidence" value="ECO:0007669"/>
    <property type="project" value="InterPro"/>
</dbReference>
<evidence type="ECO:0000256" key="1">
    <source>
        <dbReference type="ARBA" id="ARBA00022884"/>
    </source>
</evidence>
<dbReference type="GO" id="GO:0005634">
    <property type="term" value="C:nucleus"/>
    <property type="evidence" value="ECO:0007669"/>
    <property type="project" value="UniProtKB-ARBA"/>
</dbReference>
<dbReference type="Proteomes" id="UP000765509">
    <property type="component" value="Unassembled WGS sequence"/>
</dbReference>
<evidence type="ECO:0000313" key="3">
    <source>
        <dbReference type="EMBL" id="MBW0539752.1"/>
    </source>
</evidence>
<dbReference type="OrthoDB" id="2595244at2759"/>
<protein>
    <recommendedName>
        <fullName evidence="2">Integrase catalytic domain-containing protein</fullName>
    </recommendedName>
</protein>
<dbReference type="FunFam" id="1.10.340.70:FF:000001">
    <property type="entry name" value="Retrovirus-related Pol polyprotein from transposon gypsy-like Protein"/>
    <property type="match status" value="1"/>
</dbReference>
<evidence type="ECO:0000313" key="4">
    <source>
        <dbReference type="Proteomes" id="UP000765509"/>
    </source>
</evidence>
<gene>
    <name evidence="3" type="ORF">O181_079467</name>
</gene>
<dbReference type="Gene3D" id="1.10.340.70">
    <property type="match status" value="1"/>
</dbReference>
<accession>A0A9Q3FJQ9</accession>
<dbReference type="PANTHER" id="PTHR37984:SF5">
    <property type="entry name" value="PROTEIN NYNRIN-LIKE"/>
    <property type="match status" value="1"/>
</dbReference>